<evidence type="ECO:0000313" key="2">
    <source>
        <dbReference type="EMBL" id="KAJ5385867.1"/>
    </source>
</evidence>
<dbReference type="PANTHER" id="PTHR47784:SF5">
    <property type="entry name" value="STEROL UPTAKE CONTROL PROTEIN 2"/>
    <property type="match status" value="1"/>
</dbReference>
<protein>
    <submittedName>
        <fullName evidence="2">Uncharacterized protein</fullName>
    </submittedName>
</protein>
<sequence>MLGLPRPRLTRLESKTRSGSSVSSGSTASTAESSVSSSPSMTDLVPPSKQFMEEERPVAKVGSESQDSCNLQDMELMMNWCTRTYKSMSRDGTAEALWQTTIPQISLRFPSLRHGLLALSALQLAGASRAPQRKWRYLVTAREHHAEALRGIHPDGEGGALPIAVRRCLRSVLRIVEDGKPDVLDEFLEVFELTRWLVRAMMTTMERVAGGELWPLVRPATLHPTMPDMSRLVVREMQRQNEIEAARNPAHERGVYENTIEHLSHCLEQLMNGGEPKDFVFCWTFRIPGRFQDLVREREPFALAVLAHYAVTLHHLRDSWWMGNWGARILKEIVDLLGSEWCDLLSWPIDATGCSWPEQWFEPAT</sequence>
<dbReference type="GeneID" id="81372025"/>
<evidence type="ECO:0000256" key="1">
    <source>
        <dbReference type="SAM" id="MobiDB-lite"/>
    </source>
</evidence>
<dbReference type="PANTHER" id="PTHR47784">
    <property type="entry name" value="STEROL UPTAKE CONTROL PROTEIN 2"/>
    <property type="match status" value="1"/>
</dbReference>
<dbReference type="EMBL" id="JAPZBU010000009">
    <property type="protein sequence ID" value="KAJ5385867.1"/>
    <property type="molecule type" value="Genomic_DNA"/>
</dbReference>
<feature type="compositionally biased region" description="Low complexity" evidence="1">
    <location>
        <begin position="18"/>
        <end position="40"/>
    </location>
</feature>
<keyword evidence="3" id="KW-1185">Reference proteome</keyword>
<name>A0A9X0B2N6_9EURO</name>
<dbReference type="RefSeq" id="XP_056483665.1">
    <property type="nucleotide sequence ID" value="XM_056633045.1"/>
</dbReference>
<gene>
    <name evidence="2" type="ORF">N7509_008408</name>
</gene>
<dbReference type="OrthoDB" id="4937900at2759"/>
<dbReference type="AlphaFoldDB" id="A0A9X0B2N6"/>
<dbReference type="Proteomes" id="UP001147747">
    <property type="component" value="Unassembled WGS sequence"/>
</dbReference>
<dbReference type="GO" id="GO:0001228">
    <property type="term" value="F:DNA-binding transcription activator activity, RNA polymerase II-specific"/>
    <property type="evidence" value="ECO:0007669"/>
    <property type="project" value="TreeGrafter"/>
</dbReference>
<comment type="caution">
    <text evidence="2">The sequence shown here is derived from an EMBL/GenBank/DDBJ whole genome shotgun (WGS) entry which is preliminary data.</text>
</comment>
<feature type="region of interest" description="Disordered" evidence="1">
    <location>
        <begin position="1"/>
        <end position="47"/>
    </location>
</feature>
<organism evidence="2 3">
    <name type="scientific">Penicillium cosmopolitanum</name>
    <dbReference type="NCBI Taxonomy" id="1131564"/>
    <lineage>
        <taxon>Eukaryota</taxon>
        <taxon>Fungi</taxon>
        <taxon>Dikarya</taxon>
        <taxon>Ascomycota</taxon>
        <taxon>Pezizomycotina</taxon>
        <taxon>Eurotiomycetes</taxon>
        <taxon>Eurotiomycetidae</taxon>
        <taxon>Eurotiales</taxon>
        <taxon>Aspergillaceae</taxon>
        <taxon>Penicillium</taxon>
    </lineage>
</organism>
<evidence type="ECO:0000313" key="3">
    <source>
        <dbReference type="Proteomes" id="UP001147747"/>
    </source>
</evidence>
<proteinExistence type="predicted"/>
<accession>A0A9X0B2N6</accession>
<reference evidence="2" key="2">
    <citation type="journal article" date="2023" name="IMA Fungus">
        <title>Comparative genomic study of the Penicillium genus elucidates a diverse pangenome and 15 lateral gene transfer events.</title>
        <authorList>
            <person name="Petersen C."/>
            <person name="Sorensen T."/>
            <person name="Nielsen M.R."/>
            <person name="Sondergaard T.E."/>
            <person name="Sorensen J.L."/>
            <person name="Fitzpatrick D.A."/>
            <person name="Frisvad J.C."/>
            <person name="Nielsen K.L."/>
        </authorList>
    </citation>
    <scope>NUCLEOTIDE SEQUENCE</scope>
    <source>
        <strain evidence="2">IBT 29677</strain>
    </source>
</reference>
<dbReference type="InterPro" id="IPR053157">
    <property type="entry name" value="Sterol_Uptake_Regulator"/>
</dbReference>
<reference evidence="2" key="1">
    <citation type="submission" date="2022-12" db="EMBL/GenBank/DDBJ databases">
        <authorList>
            <person name="Petersen C."/>
        </authorList>
    </citation>
    <scope>NUCLEOTIDE SEQUENCE</scope>
    <source>
        <strain evidence="2">IBT 29677</strain>
    </source>
</reference>